<organism evidence="1 2">
    <name type="scientific">Actinotignum schaalii FB123-CNA-2</name>
    <dbReference type="NCBI Taxonomy" id="883067"/>
    <lineage>
        <taxon>Bacteria</taxon>
        <taxon>Bacillati</taxon>
        <taxon>Actinomycetota</taxon>
        <taxon>Actinomycetes</taxon>
        <taxon>Actinomycetales</taxon>
        <taxon>Actinomycetaceae</taxon>
        <taxon>Actinotignum</taxon>
    </lineage>
</organism>
<dbReference type="AlphaFoldDB" id="S2W1D3"/>
<comment type="caution">
    <text evidence="1">The sequence shown here is derived from an EMBL/GenBank/DDBJ whole genome shotgun (WGS) entry which is preliminary data.</text>
</comment>
<sequence>MQLKKIVAGATFGVMLAAGGGCSLRCSCRA</sequence>
<name>S2W1D3_9ACTO</name>
<protein>
    <submittedName>
        <fullName evidence="1">Uncharacterized protein</fullName>
    </submittedName>
</protein>
<dbReference type="HOGENOM" id="CLU_3401761_0_0_11"/>
<keyword evidence="2" id="KW-1185">Reference proteome</keyword>
<proteinExistence type="predicted"/>
<dbReference type="Proteomes" id="UP000014393">
    <property type="component" value="Unassembled WGS sequence"/>
</dbReference>
<accession>S2W1D3</accession>
<dbReference type="EMBL" id="AGWM01000012">
    <property type="protein sequence ID" value="EPD26367.1"/>
    <property type="molecule type" value="Genomic_DNA"/>
</dbReference>
<evidence type="ECO:0000313" key="2">
    <source>
        <dbReference type="Proteomes" id="UP000014393"/>
    </source>
</evidence>
<dbReference type="PROSITE" id="PS51257">
    <property type="entry name" value="PROKAR_LIPOPROTEIN"/>
    <property type="match status" value="1"/>
</dbReference>
<evidence type="ECO:0000313" key="1">
    <source>
        <dbReference type="EMBL" id="EPD26367.1"/>
    </source>
</evidence>
<gene>
    <name evidence="1" type="ORF">HMPREF9237_01648</name>
</gene>
<reference evidence="1 2" key="1">
    <citation type="submission" date="2013-05" db="EMBL/GenBank/DDBJ databases">
        <title>The Genome Sequence of Actinobaculum schaalii FB123-CNA2.</title>
        <authorList>
            <consortium name="The Broad Institute Genomics Platform"/>
            <person name="Earl A."/>
            <person name="Ward D."/>
            <person name="Feldgarden M."/>
            <person name="Gevers D."/>
            <person name="Saerens B."/>
            <person name="Vaneechoutte M."/>
            <person name="Walker B."/>
            <person name="Young S."/>
            <person name="Zeng Q."/>
            <person name="Gargeya S."/>
            <person name="Fitzgerald M."/>
            <person name="Haas B."/>
            <person name="Abouelleil A."/>
            <person name="Allen A.W."/>
            <person name="Alvarado L."/>
            <person name="Arachchi H.M."/>
            <person name="Berlin A.M."/>
            <person name="Chapman S.B."/>
            <person name="Gainer-Dewar J."/>
            <person name="Goldberg J."/>
            <person name="Griggs A."/>
            <person name="Gujja S."/>
            <person name="Hansen M."/>
            <person name="Howarth C."/>
            <person name="Imamovic A."/>
            <person name="Ireland A."/>
            <person name="Larimer J."/>
            <person name="McCowan C."/>
            <person name="Murphy C."/>
            <person name="Pearson M."/>
            <person name="Poon T.W."/>
            <person name="Priest M."/>
            <person name="Roberts A."/>
            <person name="Saif S."/>
            <person name="Shea T."/>
            <person name="Sisk P."/>
            <person name="Sykes S."/>
            <person name="Wortman J."/>
            <person name="Nusbaum C."/>
            <person name="Birren B."/>
        </authorList>
    </citation>
    <scope>NUCLEOTIDE SEQUENCE [LARGE SCALE GENOMIC DNA]</scope>
    <source>
        <strain evidence="1 2">FB123-CNA-2</strain>
    </source>
</reference>